<organism evidence="1 2">
    <name type="scientific">Candidatus Liberibacter solanacearum</name>
    <dbReference type="NCBI Taxonomy" id="556287"/>
    <lineage>
        <taxon>Bacteria</taxon>
        <taxon>Pseudomonadati</taxon>
        <taxon>Pseudomonadota</taxon>
        <taxon>Alphaproteobacteria</taxon>
        <taxon>Hyphomicrobiales</taxon>
        <taxon>Rhizobiaceae</taxon>
        <taxon>Liberibacter</taxon>
    </lineage>
</organism>
<protein>
    <submittedName>
        <fullName evidence="1">Uncharacterized protein</fullName>
    </submittedName>
</protein>
<name>A0A0F4VMQ4_9HYPH</name>
<reference evidence="1 2" key="1">
    <citation type="journal article" date="2015" name="Phytopathology">
        <title>Genomes of Candidatus Liberibacter solanacearum haplotype A from New Zealand and the USA suggest significant genome plasticity in the species.</title>
        <authorList>
            <person name="Thompson S.M."/>
            <person name="Johnson C.P."/>
            <person name="Lu A.Y."/>
            <person name="Frampton R.A."/>
            <person name="Sullivan K.L."/>
            <person name="Fiers M.W."/>
            <person name="Crowhurst R.N."/>
            <person name="Pitman A.R."/>
            <person name="Scott I."/>
            <person name="Gudmestad N.C."/>
            <person name="Smith G.R."/>
        </authorList>
    </citation>
    <scope>NUCLEOTIDE SEQUENCE [LARGE SCALE GENOMIC DNA]</scope>
    <source>
        <strain evidence="1 2">LsoNZ1</strain>
    </source>
</reference>
<evidence type="ECO:0000313" key="1">
    <source>
        <dbReference type="EMBL" id="KJZ82654.1"/>
    </source>
</evidence>
<evidence type="ECO:0000313" key="2">
    <source>
        <dbReference type="Proteomes" id="UP000033731"/>
    </source>
</evidence>
<accession>A0A0F4VMQ4</accession>
<gene>
    <name evidence="1" type="ORF">DJ66_0263</name>
</gene>
<sequence>MIINQCFFLCSFIFLVLLVDSLNFVQKPPDILLKGLFFFNH</sequence>
<proteinExistence type="predicted"/>
<dbReference type="Proteomes" id="UP000033731">
    <property type="component" value="Unassembled WGS sequence"/>
</dbReference>
<dbReference type="AlphaFoldDB" id="A0A0F4VMQ4"/>
<comment type="caution">
    <text evidence="1">The sequence shown here is derived from an EMBL/GenBank/DDBJ whole genome shotgun (WGS) entry which is preliminary data.</text>
</comment>
<keyword evidence="2" id="KW-1185">Reference proteome</keyword>
<dbReference type="EMBL" id="JMTK01000001">
    <property type="protein sequence ID" value="KJZ82654.1"/>
    <property type="molecule type" value="Genomic_DNA"/>
</dbReference>